<keyword evidence="1" id="KW-0472">Membrane</keyword>
<keyword evidence="1" id="KW-0812">Transmembrane</keyword>
<dbReference type="EMBL" id="JABZSJ010000030">
    <property type="protein sequence ID" value="MBF1384484.1"/>
    <property type="molecule type" value="Genomic_DNA"/>
</dbReference>
<comment type="caution">
    <text evidence="2">The sequence shown here is derived from an EMBL/GenBank/DDBJ whole genome shotgun (WGS) entry which is preliminary data.</text>
</comment>
<name>A0A930HME1_9BACT</name>
<dbReference type="RefSeq" id="WP_199897116.1">
    <property type="nucleotide sequence ID" value="NZ_CAJPLR010000104.1"/>
</dbReference>
<protein>
    <submittedName>
        <fullName evidence="2">Uncharacterized protein</fullName>
    </submittedName>
</protein>
<evidence type="ECO:0000313" key="3">
    <source>
        <dbReference type="Proteomes" id="UP000771736"/>
    </source>
</evidence>
<dbReference type="Proteomes" id="UP000771736">
    <property type="component" value="Unassembled WGS sequence"/>
</dbReference>
<sequence length="45" mass="5311">MSNKSKSQKKAREVRQEKQAKTVIKWIVICLMILALILMSWAMYI</sequence>
<organism evidence="2 3">
    <name type="scientific">Prevotella aurantiaca</name>
    <dbReference type="NCBI Taxonomy" id="596085"/>
    <lineage>
        <taxon>Bacteria</taxon>
        <taxon>Pseudomonadati</taxon>
        <taxon>Bacteroidota</taxon>
        <taxon>Bacteroidia</taxon>
        <taxon>Bacteroidales</taxon>
        <taxon>Prevotellaceae</taxon>
        <taxon>Prevotella</taxon>
    </lineage>
</organism>
<keyword evidence="1" id="KW-1133">Transmembrane helix</keyword>
<reference evidence="2" key="1">
    <citation type="submission" date="2020-04" db="EMBL/GenBank/DDBJ databases">
        <title>Deep metagenomics examines the oral microbiome during advanced dental caries in children, revealing novel taxa and co-occurrences with host molecules.</title>
        <authorList>
            <person name="Baker J.L."/>
            <person name="Morton J.T."/>
            <person name="Dinis M."/>
            <person name="Alvarez R."/>
            <person name="Tran N.C."/>
            <person name="Knight R."/>
            <person name="Edlund A."/>
        </authorList>
    </citation>
    <scope>NUCLEOTIDE SEQUENCE</scope>
    <source>
        <strain evidence="2">JCVI_44_bin.5</strain>
    </source>
</reference>
<evidence type="ECO:0000313" key="2">
    <source>
        <dbReference type="EMBL" id="MBF1384484.1"/>
    </source>
</evidence>
<gene>
    <name evidence="2" type="ORF">HXN26_06520</name>
</gene>
<proteinExistence type="predicted"/>
<accession>A0A930HME1</accession>
<feature type="transmembrane region" description="Helical" evidence="1">
    <location>
        <begin position="23"/>
        <end position="44"/>
    </location>
</feature>
<evidence type="ECO:0000256" key="1">
    <source>
        <dbReference type="SAM" id="Phobius"/>
    </source>
</evidence>
<dbReference type="AlphaFoldDB" id="A0A930HME1"/>